<evidence type="ECO:0000256" key="1">
    <source>
        <dbReference type="SAM" id="Coils"/>
    </source>
</evidence>
<dbReference type="InterPro" id="IPR057683">
    <property type="entry name" value="DUF7923"/>
</dbReference>
<dbReference type="EMBL" id="CAJVRL010000047">
    <property type="protein sequence ID" value="CAG8952766.1"/>
    <property type="molecule type" value="Genomic_DNA"/>
</dbReference>
<dbReference type="OrthoDB" id="2270193at2759"/>
<evidence type="ECO:0000256" key="2">
    <source>
        <dbReference type="SAM" id="MobiDB-lite"/>
    </source>
</evidence>
<gene>
    <name evidence="4" type="ORF">HYFRA_00009010</name>
</gene>
<keyword evidence="5" id="KW-1185">Reference proteome</keyword>
<comment type="caution">
    <text evidence="4">The sequence shown here is derived from an EMBL/GenBank/DDBJ whole genome shotgun (WGS) entry which is preliminary data.</text>
</comment>
<proteinExistence type="predicted"/>
<dbReference type="PANTHER" id="PTHR37543">
    <property type="entry name" value="CCCH ZINC FINGER DNA BINDING PROTEIN (AFU_ORTHOLOGUE AFUA_5G12760)"/>
    <property type="match status" value="1"/>
</dbReference>
<dbReference type="PANTHER" id="PTHR37543:SF1">
    <property type="entry name" value="CCCH ZINC FINGER DNA BINDING PROTEIN (AFU_ORTHOLOGUE AFUA_5G12760)"/>
    <property type="match status" value="1"/>
</dbReference>
<feature type="compositionally biased region" description="Polar residues" evidence="2">
    <location>
        <begin position="345"/>
        <end position="373"/>
    </location>
</feature>
<organism evidence="4 5">
    <name type="scientific">Hymenoscyphus fraxineus</name>
    <dbReference type="NCBI Taxonomy" id="746836"/>
    <lineage>
        <taxon>Eukaryota</taxon>
        <taxon>Fungi</taxon>
        <taxon>Dikarya</taxon>
        <taxon>Ascomycota</taxon>
        <taxon>Pezizomycotina</taxon>
        <taxon>Leotiomycetes</taxon>
        <taxon>Helotiales</taxon>
        <taxon>Helotiaceae</taxon>
        <taxon>Hymenoscyphus</taxon>
    </lineage>
</organism>
<evidence type="ECO:0000313" key="4">
    <source>
        <dbReference type="EMBL" id="CAG8952766.1"/>
    </source>
</evidence>
<evidence type="ECO:0000259" key="3">
    <source>
        <dbReference type="Pfam" id="PF25540"/>
    </source>
</evidence>
<feature type="domain" description="DUF7923" evidence="3">
    <location>
        <begin position="110"/>
        <end position="302"/>
    </location>
</feature>
<dbReference type="Proteomes" id="UP000696280">
    <property type="component" value="Unassembled WGS sequence"/>
</dbReference>
<accession>A0A9N9KSJ4</accession>
<name>A0A9N9KSJ4_9HELO</name>
<reference evidence="4" key="1">
    <citation type="submission" date="2021-07" db="EMBL/GenBank/DDBJ databases">
        <authorList>
            <person name="Durling M."/>
        </authorList>
    </citation>
    <scope>NUCLEOTIDE SEQUENCE</scope>
</reference>
<sequence length="421" mass="47850">MVSYEDLMADHRSRFEELRRKERKVWDEQAYLMKELLDNNKRLIEERDEVAAADDKQRRIEHLEATLKIEESLRMEQENENLKLREFKASVVSACPVAIFSTSPLIILWQENSKFVLVLIDADAEMYWASFPNPQGVTFNDEYLKGGINGGAKAAQAFMAKVREYLVSTPELVSNPNSIQVTVKAYANLEALEKVCLAKRKIDTVGDLRNFWIGFTRAFAMCDVVDVGYGKEEADSKIRDVLNFNIDNVQCAHVLMACCHDTGYIPELRKYSVPATIDRITLLQVGQLRSQMENLGFRTTRLFEPLFSSSFTSKPAAHKYSSDPASTKKDIKHRSRKIPGRMEWNQPSSSRTRNFVSDVSNGNSTARISSMTTPPVDEAESFVQKLLKACDSSSGYAYDKDEWFTPAAAGGWEFCDEDEYL</sequence>
<feature type="coiled-coil region" evidence="1">
    <location>
        <begin position="1"/>
        <end position="80"/>
    </location>
</feature>
<keyword evidence="1" id="KW-0175">Coiled coil</keyword>
<dbReference type="AlphaFoldDB" id="A0A9N9KSJ4"/>
<protein>
    <recommendedName>
        <fullName evidence="3">DUF7923 domain-containing protein</fullName>
    </recommendedName>
</protein>
<feature type="region of interest" description="Disordered" evidence="2">
    <location>
        <begin position="341"/>
        <end position="373"/>
    </location>
</feature>
<evidence type="ECO:0000313" key="5">
    <source>
        <dbReference type="Proteomes" id="UP000696280"/>
    </source>
</evidence>
<dbReference type="Pfam" id="PF25540">
    <property type="entry name" value="DUF7923"/>
    <property type="match status" value="1"/>
</dbReference>